<evidence type="ECO:0000313" key="2">
    <source>
        <dbReference type="EMBL" id="MFC4110187.1"/>
    </source>
</evidence>
<dbReference type="PROSITE" id="PS51725">
    <property type="entry name" value="ABM"/>
    <property type="match status" value="1"/>
</dbReference>
<keyword evidence="2" id="KW-0503">Monooxygenase</keyword>
<dbReference type="InterPro" id="IPR007138">
    <property type="entry name" value="ABM_dom"/>
</dbReference>
<name>A0ABV8KVR9_9ACTN</name>
<dbReference type="EMBL" id="JBHSBN010000035">
    <property type="protein sequence ID" value="MFC4110187.1"/>
    <property type="molecule type" value="Genomic_DNA"/>
</dbReference>
<accession>A0ABV8KVR9</accession>
<sequence>MVVFVNKLTVVGPTDQLEELYARIGAFMSAQPGILRYQLVRSTKAADVYFNIAEWETAEDFKRALATEEFRDLYADLKPLIRGDAHLSEVVQTGTAAVG</sequence>
<gene>
    <name evidence="2" type="ORF">ACFOX0_30230</name>
</gene>
<organism evidence="2 3">
    <name type="scientific">Micromonospora zhanjiangensis</name>
    <dbReference type="NCBI Taxonomy" id="1522057"/>
    <lineage>
        <taxon>Bacteria</taxon>
        <taxon>Bacillati</taxon>
        <taxon>Actinomycetota</taxon>
        <taxon>Actinomycetes</taxon>
        <taxon>Micromonosporales</taxon>
        <taxon>Micromonosporaceae</taxon>
        <taxon>Micromonospora</taxon>
    </lineage>
</organism>
<dbReference type="Gene3D" id="3.30.70.100">
    <property type="match status" value="1"/>
</dbReference>
<dbReference type="Proteomes" id="UP001595868">
    <property type="component" value="Unassembled WGS sequence"/>
</dbReference>
<evidence type="ECO:0000313" key="3">
    <source>
        <dbReference type="Proteomes" id="UP001595868"/>
    </source>
</evidence>
<proteinExistence type="predicted"/>
<dbReference type="Pfam" id="PF03992">
    <property type="entry name" value="ABM"/>
    <property type="match status" value="1"/>
</dbReference>
<dbReference type="InterPro" id="IPR011008">
    <property type="entry name" value="Dimeric_a/b-barrel"/>
</dbReference>
<reference evidence="3" key="1">
    <citation type="journal article" date="2019" name="Int. J. Syst. Evol. Microbiol.">
        <title>The Global Catalogue of Microorganisms (GCM) 10K type strain sequencing project: providing services to taxonomists for standard genome sequencing and annotation.</title>
        <authorList>
            <consortium name="The Broad Institute Genomics Platform"/>
            <consortium name="The Broad Institute Genome Sequencing Center for Infectious Disease"/>
            <person name="Wu L."/>
            <person name="Ma J."/>
        </authorList>
    </citation>
    <scope>NUCLEOTIDE SEQUENCE [LARGE SCALE GENOMIC DNA]</scope>
    <source>
        <strain evidence="3">2902at01</strain>
    </source>
</reference>
<keyword evidence="3" id="KW-1185">Reference proteome</keyword>
<evidence type="ECO:0000259" key="1">
    <source>
        <dbReference type="PROSITE" id="PS51725"/>
    </source>
</evidence>
<dbReference type="SUPFAM" id="SSF54909">
    <property type="entry name" value="Dimeric alpha+beta barrel"/>
    <property type="match status" value="1"/>
</dbReference>
<comment type="caution">
    <text evidence="2">The sequence shown here is derived from an EMBL/GenBank/DDBJ whole genome shotgun (WGS) entry which is preliminary data.</text>
</comment>
<feature type="domain" description="ABM" evidence="1">
    <location>
        <begin position="1"/>
        <end position="90"/>
    </location>
</feature>
<dbReference type="GO" id="GO:0004497">
    <property type="term" value="F:monooxygenase activity"/>
    <property type="evidence" value="ECO:0007669"/>
    <property type="project" value="UniProtKB-KW"/>
</dbReference>
<dbReference type="EC" id="1.14.-.-" evidence="2"/>
<protein>
    <submittedName>
        <fullName evidence="2">Antibiotic biosynthesis monooxygenase family protein</fullName>
        <ecNumber evidence="2">1.14.-.-</ecNumber>
    </submittedName>
</protein>
<dbReference type="RefSeq" id="WP_377552386.1">
    <property type="nucleotide sequence ID" value="NZ_JBHSBN010000035.1"/>
</dbReference>
<keyword evidence="2" id="KW-0560">Oxidoreductase</keyword>